<reference evidence="1 2" key="1">
    <citation type="journal article" date="2015" name="Genome Announc.">
        <title>Draft Genome Sequences of Marine Isolates of Thalassomonas viridans and Thalassomonas actiniarum.</title>
        <authorList>
            <person name="Olonade I."/>
            <person name="van Zyl L.J."/>
            <person name="Trindade M."/>
        </authorList>
    </citation>
    <scope>NUCLEOTIDE SEQUENCE [LARGE SCALE GENOMIC DNA]</scope>
    <source>
        <strain evidence="1 2">XOM25</strain>
    </source>
</reference>
<gene>
    <name evidence="1" type="ORF">SG34_032110</name>
</gene>
<evidence type="ECO:0000313" key="1">
    <source>
        <dbReference type="EMBL" id="WDE08569.1"/>
    </source>
</evidence>
<protein>
    <recommendedName>
        <fullName evidence="3">Porin</fullName>
    </recommendedName>
</protein>
<accession>A0AAE9Z9P0</accession>
<dbReference type="AlphaFoldDB" id="A0AAE9Z9P0"/>
<name>A0AAE9Z9P0_9GAMM</name>
<evidence type="ECO:0008006" key="3">
    <source>
        <dbReference type="Google" id="ProtNLM"/>
    </source>
</evidence>
<organism evidence="1 2">
    <name type="scientific">Thalassomonas viridans</name>
    <dbReference type="NCBI Taxonomy" id="137584"/>
    <lineage>
        <taxon>Bacteria</taxon>
        <taxon>Pseudomonadati</taxon>
        <taxon>Pseudomonadota</taxon>
        <taxon>Gammaproteobacteria</taxon>
        <taxon>Alteromonadales</taxon>
        <taxon>Colwelliaceae</taxon>
        <taxon>Thalassomonas</taxon>
    </lineage>
</organism>
<dbReference type="KEGG" id="tvd:SG34_032110"/>
<dbReference type="SUPFAM" id="SSF56935">
    <property type="entry name" value="Porins"/>
    <property type="match status" value="1"/>
</dbReference>
<dbReference type="InterPro" id="IPR023614">
    <property type="entry name" value="Porin_dom_sf"/>
</dbReference>
<dbReference type="Gene3D" id="2.40.160.10">
    <property type="entry name" value="Porin"/>
    <property type="match status" value="1"/>
</dbReference>
<dbReference type="RefSeq" id="WP_152647444.1">
    <property type="nucleotide sequence ID" value="NZ_CP059734.1"/>
</dbReference>
<dbReference type="Proteomes" id="UP000032352">
    <property type="component" value="Chromosome pTvir"/>
</dbReference>
<proteinExistence type="predicted"/>
<reference evidence="1 2" key="2">
    <citation type="journal article" date="2022" name="Mar. Drugs">
        <title>Bioassay-Guided Fractionation Leads to the Detection of Cholic Acid Generated by the Rare Thalassomonas sp.</title>
        <authorList>
            <person name="Pheiffer F."/>
            <person name="Schneider Y.K."/>
            <person name="Hansen E.H."/>
            <person name="Andersen J.H."/>
            <person name="Isaksson J."/>
            <person name="Busche T."/>
            <person name="R C."/>
            <person name="Kalinowski J."/>
            <person name="Zyl L.V."/>
            <person name="Trindade M."/>
        </authorList>
    </citation>
    <scope>NUCLEOTIDE SEQUENCE [LARGE SCALE GENOMIC DNA]</scope>
    <source>
        <strain evidence="1 2">XOM25</strain>
    </source>
</reference>
<dbReference type="EMBL" id="CP059734">
    <property type="protein sequence ID" value="WDE08569.1"/>
    <property type="molecule type" value="Genomic_DNA"/>
</dbReference>
<sequence length="277" mass="31759">MFGLDLHKVFSKDNGDIGTLVFQPYLTRLDDVVNPSFFFDNGNDRELIWRIANFNYKVLNNGKFNFRVGHFEVPFGLEQNIDTNGTLRQYTFADRGIKADWGLSVNGATRSADYEIALTRGAGNTLEDTDNPYIFSGRVGFPSHRNFILGGSWFYGRVLAGEETVRRKKLGVDLAYYHRHFEWLFELSAGKNDLNNTVSTLAEMSYRDASEHFHGYIQFRHQGIKSGGWESEQVWTLGGSWQPSNHWGVSMQYARQVNSIAEKAPVKRLTAQVRYRF</sequence>
<keyword evidence="2" id="KW-1185">Reference proteome</keyword>
<evidence type="ECO:0000313" key="2">
    <source>
        <dbReference type="Proteomes" id="UP000032352"/>
    </source>
</evidence>